<keyword evidence="5" id="KW-0813">Transport</keyword>
<keyword evidence="7" id="KW-0407">Ion channel</keyword>
<keyword evidence="4" id="KW-1133">Transmembrane helix</keyword>
<evidence type="ECO:0000256" key="2">
    <source>
        <dbReference type="ARBA" id="ARBA00008017"/>
    </source>
</evidence>
<dbReference type="AlphaFoldDB" id="A0AAW2YGJ8"/>
<protein>
    <submittedName>
        <fullName evidence="9">Mechanosensitive ion channel protein 1, mitochondrial</fullName>
    </submittedName>
</protein>
<dbReference type="GO" id="GO:0034220">
    <property type="term" value="P:monoatomic ion transmembrane transport"/>
    <property type="evidence" value="ECO:0007669"/>
    <property type="project" value="UniProtKB-KW"/>
</dbReference>
<dbReference type="SUPFAM" id="SSF50182">
    <property type="entry name" value="Sm-like ribonucleoproteins"/>
    <property type="match status" value="1"/>
</dbReference>
<dbReference type="PANTHER" id="PTHR30566">
    <property type="entry name" value="YNAI-RELATED MECHANOSENSITIVE ION CHANNEL"/>
    <property type="match status" value="1"/>
</dbReference>
<accession>A0AAW2YGJ8</accession>
<evidence type="ECO:0000256" key="5">
    <source>
        <dbReference type="ARBA" id="ARBA00023065"/>
    </source>
</evidence>
<evidence type="ECO:0000256" key="1">
    <source>
        <dbReference type="ARBA" id="ARBA00004141"/>
    </source>
</evidence>
<dbReference type="Gene3D" id="1.10.287.1260">
    <property type="match status" value="1"/>
</dbReference>
<evidence type="ECO:0000313" key="9">
    <source>
        <dbReference type="EMBL" id="KAL0464839.1"/>
    </source>
</evidence>
<reference evidence="9" key="2">
    <citation type="journal article" date="2024" name="Plant">
        <title>Genomic evolution and insights into agronomic trait innovations of Sesamum species.</title>
        <authorList>
            <person name="Miao H."/>
            <person name="Wang L."/>
            <person name="Qu L."/>
            <person name="Liu H."/>
            <person name="Sun Y."/>
            <person name="Le M."/>
            <person name="Wang Q."/>
            <person name="Wei S."/>
            <person name="Zheng Y."/>
            <person name="Lin W."/>
            <person name="Duan Y."/>
            <person name="Cao H."/>
            <person name="Xiong S."/>
            <person name="Wang X."/>
            <person name="Wei L."/>
            <person name="Li C."/>
            <person name="Ma Q."/>
            <person name="Ju M."/>
            <person name="Zhao R."/>
            <person name="Li G."/>
            <person name="Mu C."/>
            <person name="Tian Q."/>
            <person name="Mei H."/>
            <person name="Zhang T."/>
            <person name="Gao T."/>
            <person name="Zhang H."/>
        </authorList>
    </citation>
    <scope>NUCLEOTIDE SEQUENCE</scope>
    <source>
        <strain evidence="9">KEN1</strain>
    </source>
</reference>
<reference evidence="9" key="1">
    <citation type="submission" date="2020-06" db="EMBL/GenBank/DDBJ databases">
        <authorList>
            <person name="Li T."/>
            <person name="Hu X."/>
            <person name="Zhang T."/>
            <person name="Song X."/>
            <person name="Zhang H."/>
            <person name="Dai N."/>
            <person name="Sheng W."/>
            <person name="Hou X."/>
            <person name="Wei L."/>
        </authorList>
    </citation>
    <scope>NUCLEOTIDE SEQUENCE</scope>
    <source>
        <strain evidence="9">KEN1</strain>
        <tissue evidence="9">Leaf</tissue>
    </source>
</reference>
<evidence type="ECO:0000256" key="7">
    <source>
        <dbReference type="ARBA" id="ARBA00023303"/>
    </source>
</evidence>
<dbReference type="Gene3D" id="2.30.30.60">
    <property type="match status" value="1"/>
</dbReference>
<dbReference type="GO" id="GO:0016020">
    <property type="term" value="C:membrane"/>
    <property type="evidence" value="ECO:0007669"/>
    <property type="project" value="UniProtKB-SubCell"/>
</dbReference>
<evidence type="ECO:0000259" key="8">
    <source>
        <dbReference type="Pfam" id="PF00924"/>
    </source>
</evidence>
<dbReference type="EMBL" id="JACGWN010000001">
    <property type="protein sequence ID" value="KAL0464839.1"/>
    <property type="molecule type" value="Genomic_DNA"/>
</dbReference>
<comment type="subcellular location">
    <subcellularLocation>
        <location evidence="1">Membrane</location>
        <topology evidence="1">Multi-pass membrane protein</topology>
    </subcellularLocation>
</comment>
<organism evidence="9">
    <name type="scientific">Sesamum latifolium</name>
    <dbReference type="NCBI Taxonomy" id="2727402"/>
    <lineage>
        <taxon>Eukaryota</taxon>
        <taxon>Viridiplantae</taxon>
        <taxon>Streptophyta</taxon>
        <taxon>Embryophyta</taxon>
        <taxon>Tracheophyta</taxon>
        <taxon>Spermatophyta</taxon>
        <taxon>Magnoliopsida</taxon>
        <taxon>eudicotyledons</taxon>
        <taxon>Gunneridae</taxon>
        <taxon>Pentapetalae</taxon>
        <taxon>asterids</taxon>
        <taxon>lamiids</taxon>
        <taxon>Lamiales</taxon>
        <taxon>Pedaliaceae</taxon>
        <taxon>Sesamum</taxon>
    </lineage>
</organism>
<dbReference type="InterPro" id="IPR011014">
    <property type="entry name" value="MscS_channel_TM-2"/>
</dbReference>
<name>A0AAW2YGJ8_9LAMI</name>
<dbReference type="InterPro" id="IPR006685">
    <property type="entry name" value="MscS_channel_2nd"/>
</dbReference>
<keyword evidence="5" id="KW-0406">Ion transport</keyword>
<comment type="similarity">
    <text evidence="2">Belongs to the MscS (TC 1.A.23) family.</text>
</comment>
<dbReference type="InterPro" id="IPR023408">
    <property type="entry name" value="MscS_beta-dom_sf"/>
</dbReference>
<dbReference type="SUPFAM" id="SSF82861">
    <property type="entry name" value="Mechanosensitive channel protein MscS (YggB), transmembrane region"/>
    <property type="match status" value="1"/>
</dbReference>
<dbReference type="Pfam" id="PF00924">
    <property type="entry name" value="MS_channel_2nd"/>
    <property type="match status" value="1"/>
</dbReference>
<proteinExistence type="inferred from homology"/>
<evidence type="ECO:0000256" key="6">
    <source>
        <dbReference type="ARBA" id="ARBA00023136"/>
    </source>
</evidence>
<sequence length="510" mass="55277">MAAVRVSRLKYFCSSVKSAARFDIRPCAAYASKCYHTRESGNVQGFDQNGYGMVGLSSATFSQYSRGRHLDARFSNRVYSGFQGGLCFAGINPWFNHRFFSSASEAKGGIPQATDVIADPGASGTSASSAGIGGDDWIGKLKEVWQSTVEAVKYTGEKAKEASDEAAPHVQQLLDTHPYLRDVIVPVGGTLAGTLVAWLLLPRLFRRFHKYSVQGPGALLAGSSLWAPVPYEKSFGVHWRIHGEMVAPTVIASQYAAQAWKGALVVSVVWFLHRWKTNVIARALVVKSLEGVQRDKLLTLDKISSVGLFIIGSMALAEACGVAVQSILTVGGIGGVATAFAARDVLGNVLSGLSVQISQPFSIGDTIKAGSVEGQVVEMGLTTTSLLTAEKFPVVVPNSLFSSQVIINKSRAKWRSIMRKIPLQIDDIDKIPQISEDIKSMLRSNSNVFLEKEAPYCFLSHIERSYAELTLGCNLKQMNKDTEQDILLEAVRIIKRHGAILGSTQEETIS</sequence>
<evidence type="ECO:0000256" key="3">
    <source>
        <dbReference type="ARBA" id="ARBA00022692"/>
    </source>
</evidence>
<comment type="caution">
    <text evidence="9">The sequence shown here is derived from an EMBL/GenBank/DDBJ whole genome shotgun (WGS) entry which is preliminary data.</text>
</comment>
<keyword evidence="3" id="KW-0812">Transmembrane</keyword>
<dbReference type="PANTHER" id="PTHR30566:SF5">
    <property type="entry name" value="MECHANOSENSITIVE ION CHANNEL PROTEIN 1, MITOCHONDRIAL-RELATED"/>
    <property type="match status" value="1"/>
</dbReference>
<keyword evidence="6" id="KW-0472">Membrane</keyword>
<dbReference type="InterPro" id="IPR010920">
    <property type="entry name" value="LSM_dom_sf"/>
</dbReference>
<gene>
    <name evidence="9" type="ORF">Slati_0371500</name>
</gene>
<evidence type="ECO:0000256" key="4">
    <source>
        <dbReference type="ARBA" id="ARBA00022989"/>
    </source>
</evidence>
<feature type="domain" description="Mechanosensitive ion channel MscS" evidence="8">
    <location>
        <begin position="344"/>
        <end position="411"/>
    </location>
</feature>